<feature type="domain" description="Fungal lipase-type" evidence="1">
    <location>
        <begin position="137"/>
        <end position="269"/>
    </location>
</feature>
<name>A0AAD7Y2F4_9FUNG</name>
<protein>
    <recommendedName>
        <fullName evidence="1">Fungal lipase-type domain-containing protein</fullName>
    </recommendedName>
</protein>
<accession>A0AAD7Y2F4</accession>
<reference evidence="2 3" key="1">
    <citation type="submission" date="2023-03" db="EMBL/GenBank/DDBJ databases">
        <title>Genome sequence of Lichtheimia ornata CBS 291.66.</title>
        <authorList>
            <person name="Mohabir J.T."/>
            <person name="Shea T.P."/>
            <person name="Kurbessoian T."/>
            <person name="Berby B."/>
            <person name="Fontaine J."/>
            <person name="Livny J."/>
            <person name="Gnirke A."/>
            <person name="Stajich J.E."/>
            <person name="Cuomo C.A."/>
        </authorList>
    </citation>
    <scope>NUCLEOTIDE SEQUENCE [LARGE SCALE GENOMIC DNA]</scope>
    <source>
        <strain evidence="2">CBS 291.66</strain>
    </source>
</reference>
<organism evidence="2 3">
    <name type="scientific">Lichtheimia ornata</name>
    <dbReference type="NCBI Taxonomy" id="688661"/>
    <lineage>
        <taxon>Eukaryota</taxon>
        <taxon>Fungi</taxon>
        <taxon>Fungi incertae sedis</taxon>
        <taxon>Mucoromycota</taxon>
        <taxon>Mucoromycotina</taxon>
        <taxon>Mucoromycetes</taxon>
        <taxon>Mucorales</taxon>
        <taxon>Lichtheimiaceae</taxon>
        <taxon>Lichtheimia</taxon>
    </lineage>
</organism>
<keyword evidence="3" id="KW-1185">Reference proteome</keyword>
<comment type="caution">
    <text evidence="2">The sequence shown here is derived from an EMBL/GenBank/DDBJ whole genome shotgun (WGS) entry which is preliminary data.</text>
</comment>
<dbReference type="RefSeq" id="XP_058345415.1">
    <property type="nucleotide sequence ID" value="XM_058484026.1"/>
</dbReference>
<proteinExistence type="predicted"/>
<dbReference type="GeneID" id="83211373"/>
<dbReference type="Pfam" id="PF01764">
    <property type="entry name" value="Lipase_3"/>
    <property type="match status" value="1"/>
</dbReference>
<dbReference type="InterPro" id="IPR029058">
    <property type="entry name" value="AB_hydrolase_fold"/>
</dbReference>
<dbReference type="SUPFAM" id="SSF53474">
    <property type="entry name" value="alpha/beta-Hydrolases"/>
    <property type="match status" value="1"/>
</dbReference>
<sequence>MVHDKYYKNDDNQEFRTASASHPLLQHHPQTMKVPTASILATLMAATAVIAAPTTSLEKRSGDGSVHLASNDDMAIQKHYLQLSYSAYCSSVIPGGDLESCPYCDAFDSIKLIKTFKTKKYDTNAMVVRDDERKEVVAVFRGTDSIRGWIADFTALPVSYPPVKGAYVHKGFYATYMDVADEITSVVLDQAKKYPDYNIAVTGHSLGGATSMLGAMDLYQRGVPAHKLKLYTQGGPRVGNKAFAEYVLSTKIPVTRLINKMDSVPHVPHKFAGFRHPGEEYWIKSNNTTRVCANGLETRKCSDSVELIALSFYDHNDYFGLHTEMHSCLGSNN</sequence>
<dbReference type="InterPro" id="IPR002921">
    <property type="entry name" value="Fungal_lipase-type"/>
</dbReference>
<dbReference type="PANTHER" id="PTHR45856">
    <property type="entry name" value="ALPHA/BETA-HYDROLASES SUPERFAMILY PROTEIN"/>
    <property type="match status" value="1"/>
</dbReference>
<dbReference type="InterPro" id="IPR051218">
    <property type="entry name" value="Sec_MonoDiacylglyc_Lipase"/>
</dbReference>
<dbReference type="EMBL" id="JARTCD010000013">
    <property type="protein sequence ID" value="KAJ8660502.1"/>
    <property type="molecule type" value="Genomic_DNA"/>
</dbReference>
<dbReference type="PANTHER" id="PTHR45856:SF11">
    <property type="entry name" value="FUNGAL LIPASE-LIKE DOMAIN-CONTAINING PROTEIN"/>
    <property type="match status" value="1"/>
</dbReference>
<dbReference type="CDD" id="cd00519">
    <property type="entry name" value="Lipase_3"/>
    <property type="match status" value="1"/>
</dbReference>
<evidence type="ECO:0000259" key="1">
    <source>
        <dbReference type="Pfam" id="PF01764"/>
    </source>
</evidence>
<dbReference type="GO" id="GO:0006629">
    <property type="term" value="P:lipid metabolic process"/>
    <property type="evidence" value="ECO:0007669"/>
    <property type="project" value="InterPro"/>
</dbReference>
<evidence type="ECO:0000313" key="2">
    <source>
        <dbReference type="EMBL" id="KAJ8660502.1"/>
    </source>
</evidence>
<evidence type="ECO:0000313" key="3">
    <source>
        <dbReference type="Proteomes" id="UP001234581"/>
    </source>
</evidence>
<dbReference type="Gene3D" id="3.40.50.1820">
    <property type="entry name" value="alpha/beta hydrolase"/>
    <property type="match status" value="1"/>
</dbReference>
<dbReference type="AlphaFoldDB" id="A0AAD7Y2F4"/>
<dbReference type="Proteomes" id="UP001234581">
    <property type="component" value="Unassembled WGS sequence"/>
</dbReference>
<gene>
    <name evidence="2" type="ORF">O0I10_003960</name>
</gene>